<dbReference type="PANTHER" id="PTHR44942:SF4">
    <property type="entry name" value="METHYLTRANSFERASE TYPE 11 DOMAIN-CONTAINING PROTEIN"/>
    <property type="match status" value="1"/>
</dbReference>
<dbReference type="PANTHER" id="PTHR44942">
    <property type="entry name" value="METHYLTRANSF_11 DOMAIN-CONTAINING PROTEIN"/>
    <property type="match status" value="1"/>
</dbReference>
<sequence length="277" mass="31244">METMYRKPSHLEFGLAVAGYGIHVISMLDDSVEEFNKNSIPESKLTHALDVGCGSGQSTVLLSQHFPKVTGVDSSSAQLQQARVTLEGNPNIEYLEAEAGAIPLPNSSVQLVTCGQSLHWFHTPPVLAEFRRLLVPRGALAVYGYFLPLPTIADDSRTTTQAQRVVLEVGICVCICGCFYRSVVHVVQAMIIMFYHRDIGPFWDKNRSMVDNYYRDVFLHTYQSVSRSSPIRIESRLSLKNYLGYISSWSAYQKLMEQEPQEGALLMHKLQTRYYHC</sequence>
<evidence type="ECO:0000256" key="3">
    <source>
        <dbReference type="ARBA" id="ARBA00022679"/>
    </source>
</evidence>
<keyword evidence="6" id="KW-1185">Reference proteome</keyword>
<dbReference type="InterPro" id="IPR013216">
    <property type="entry name" value="Methyltransf_11"/>
</dbReference>
<evidence type="ECO:0000259" key="4">
    <source>
        <dbReference type="Pfam" id="PF08241"/>
    </source>
</evidence>
<comment type="similarity">
    <text evidence="1">Belongs to the methyltransferase superfamily.</text>
</comment>
<protein>
    <recommendedName>
        <fullName evidence="4">Methyltransferase type 11 domain-containing protein</fullName>
    </recommendedName>
</protein>
<feature type="non-terminal residue" evidence="5">
    <location>
        <position position="1"/>
    </location>
</feature>
<gene>
    <name evidence="5" type="ORF">LAZ67_21001908</name>
</gene>
<dbReference type="Proteomes" id="UP001235939">
    <property type="component" value="Chromosome 21"/>
</dbReference>
<dbReference type="Gene3D" id="3.40.50.150">
    <property type="entry name" value="Vaccinia Virus protein VP39"/>
    <property type="match status" value="1"/>
</dbReference>
<reference evidence="5 6" key="1">
    <citation type="submission" date="2022-01" db="EMBL/GenBank/DDBJ databases">
        <title>A chromosomal length assembly of Cordylochernes scorpioides.</title>
        <authorList>
            <person name="Zeh D."/>
            <person name="Zeh J."/>
        </authorList>
    </citation>
    <scope>NUCLEOTIDE SEQUENCE [LARGE SCALE GENOMIC DNA]</scope>
    <source>
        <strain evidence="5">IN4F17</strain>
        <tissue evidence="5">Whole Body</tissue>
    </source>
</reference>
<dbReference type="CDD" id="cd02440">
    <property type="entry name" value="AdoMet_MTases"/>
    <property type="match status" value="1"/>
</dbReference>
<dbReference type="SUPFAM" id="SSF53335">
    <property type="entry name" value="S-adenosyl-L-methionine-dependent methyltransferases"/>
    <property type="match status" value="1"/>
</dbReference>
<accession>A0ABY6LMV3</accession>
<organism evidence="5 6">
    <name type="scientific">Cordylochernes scorpioides</name>
    <dbReference type="NCBI Taxonomy" id="51811"/>
    <lineage>
        <taxon>Eukaryota</taxon>
        <taxon>Metazoa</taxon>
        <taxon>Ecdysozoa</taxon>
        <taxon>Arthropoda</taxon>
        <taxon>Chelicerata</taxon>
        <taxon>Arachnida</taxon>
        <taxon>Pseudoscorpiones</taxon>
        <taxon>Cheliferoidea</taxon>
        <taxon>Chernetidae</taxon>
        <taxon>Cordylochernes</taxon>
    </lineage>
</organism>
<dbReference type="InterPro" id="IPR051052">
    <property type="entry name" value="Diverse_substrate_MTase"/>
</dbReference>
<evidence type="ECO:0000256" key="2">
    <source>
        <dbReference type="ARBA" id="ARBA00022603"/>
    </source>
</evidence>
<name>A0ABY6LMV3_9ARAC</name>
<dbReference type="EMBL" id="CP092883">
    <property type="protein sequence ID" value="UYV82388.1"/>
    <property type="molecule type" value="Genomic_DNA"/>
</dbReference>
<evidence type="ECO:0000256" key="1">
    <source>
        <dbReference type="ARBA" id="ARBA00008361"/>
    </source>
</evidence>
<keyword evidence="2" id="KW-0489">Methyltransferase</keyword>
<dbReference type="InterPro" id="IPR029063">
    <property type="entry name" value="SAM-dependent_MTases_sf"/>
</dbReference>
<evidence type="ECO:0000313" key="5">
    <source>
        <dbReference type="EMBL" id="UYV82388.1"/>
    </source>
</evidence>
<keyword evidence="3" id="KW-0808">Transferase</keyword>
<evidence type="ECO:0000313" key="6">
    <source>
        <dbReference type="Proteomes" id="UP001235939"/>
    </source>
</evidence>
<proteinExistence type="inferred from homology"/>
<feature type="domain" description="Methyltransferase type 11" evidence="4">
    <location>
        <begin position="49"/>
        <end position="141"/>
    </location>
</feature>
<dbReference type="Pfam" id="PF08241">
    <property type="entry name" value="Methyltransf_11"/>
    <property type="match status" value="1"/>
</dbReference>